<feature type="domain" description="HTH araC/xylS-type" evidence="14">
    <location>
        <begin position="99"/>
        <end position="197"/>
    </location>
</feature>
<dbReference type="Gene3D" id="1.10.1670.40">
    <property type="match status" value="1"/>
</dbReference>
<evidence type="ECO:0000259" key="14">
    <source>
        <dbReference type="PROSITE" id="PS01124"/>
    </source>
</evidence>
<evidence type="ECO:0000256" key="3">
    <source>
        <dbReference type="ARBA" id="ARBA00012000"/>
    </source>
</evidence>
<keyword evidence="10" id="KW-0238">DNA-binding</keyword>
<dbReference type="CDD" id="cd00056">
    <property type="entry name" value="ENDO3c"/>
    <property type="match status" value="1"/>
</dbReference>
<dbReference type="GO" id="GO:0043916">
    <property type="term" value="F:DNA-7-methylguanine glycosylase activity"/>
    <property type="evidence" value="ECO:0007669"/>
    <property type="project" value="TreeGrafter"/>
</dbReference>
<keyword evidence="12" id="KW-0804">Transcription</keyword>
<evidence type="ECO:0000256" key="12">
    <source>
        <dbReference type="ARBA" id="ARBA00023163"/>
    </source>
</evidence>
<dbReference type="InterPro" id="IPR004026">
    <property type="entry name" value="Ada_DNA_repair_Zn-bd"/>
</dbReference>
<sequence>MTVTTQGAAMKFKPLRWSDDFMYQAILNHEQKYDGKFLTCVKSTGIYCLPSCPARKPLLKNIRFLATEQEAVAEGFRICKRCRPDLFYRGESVDENLFIEMLSRIRTCPSSFTSVNSLAKSCGISTTKLNELIRLHAHLSPADLLNRERINAACIELIHSSQRILDVGLTVGFESEASFHRQFAAHMSMTPNAWRLLNNSNEFTLKLPDDFSPDYAWRYHLRDKESLSEYLDETGFTKALWVHGYPVVIHLHIDEHTACCRWTLPEEFTTNNEQPVGVEIHRQVMLLLGLNTDVQGFRSSARQNKHMARLIESCSAIYVPMTANPFESLVWAIIGQQINLTFAATLRQALIQLAGPVIGQNGFRIHPSAKEIAALEPHQLTDIRFSQSKAQYLIGVAKAIVSGELDLEQLALGSAVVAERKLCELKGIGPWTARYTLMRGMGFADCVPVGDSGLYTALQQFYQLDSRPNAAETEQLMKPFSPFRTQATTCLWESLRKKS</sequence>
<keyword evidence="7" id="KW-0227">DNA damage</keyword>
<dbReference type="SUPFAM" id="SSF48150">
    <property type="entry name" value="DNA-glycosylase"/>
    <property type="match status" value="1"/>
</dbReference>
<keyword evidence="8" id="KW-0862">Zinc</keyword>
<dbReference type="Proteomes" id="UP000293154">
    <property type="component" value="Chromosome"/>
</dbReference>
<keyword evidence="4" id="KW-0489">Methyltransferase</keyword>
<dbReference type="GO" id="GO:0032259">
    <property type="term" value="P:methylation"/>
    <property type="evidence" value="ECO:0007669"/>
    <property type="project" value="UniProtKB-KW"/>
</dbReference>
<dbReference type="PROSITE" id="PS01124">
    <property type="entry name" value="HTH_ARAC_FAMILY_2"/>
    <property type="match status" value="1"/>
</dbReference>
<dbReference type="Pfam" id="PF00730">
    <property type="entry name" value="HhH-GPD"/>
    <property type="match status" value="1"/>
</dbReference>
<dbReference type="InterPro" id="IPR035451">
    <property type="entry name" value="Ada-like_dom_sf"/>
</dbReference>
<dbReference type="InterPro" id="IPR011257">
    <property type="entry name" value="DNA_glycosylase"/>
</dbReference>
<evidence type="ECO:0000256" key="13">
    <source>
        <dbReference type="ARBA" id="ARBA00023204"/>
    </source>
</evidence>
<dbReference type="InterPro" id="IPR018062">
    <property type="entry name" value="HTH_AraC-typ_CS"/>
</dbReference>
<dbReference type="Pfam" id="PF12833">
    <property type="entry name" value="HTH_18"/>
    <property type="match status" value="1"/>
</dbReference>
<protein>
    <recommendedName>
        <fullName evidence="3">DNA-3-methyladenine glycosylase II</fullName>
        <ecNumber evidence="3">3.2.2.21</ecNumber>
    </recommendedName>
</protein>
<dbReference type="Gene3D" id="1.10.340.30">
    <property type="entry name" value="Hypothetical protein, domain 2"/>
    <property type="match status" value="1"/>
</dbReference>
<keyword evidence="11" id="KW-0010">Activator</keyword>
<dbReference type="AlphaFoldDB" id="A0A411WHZ3"/>
<evidence type="ECO:0000313" key="16">
    <source>
        <dbReference type="Proteomes" id="UP000293154"/>
    </source>
</evidence>
<dbReference type="InterPro" id="IPR051912">
    <property type="entry name" value="Alkylbase_DNA_Glycosylase/TA"/>
</dbReference>
<dbReference type="EC" id="3.2.2.21" evidence="3"/>
<dbReference type="Pfam" id="PF02805">
    <property type="entry name" value="Ada_Zn_binding"/>
    <property type="match status" value="1"/>
</dbReference>
<dbReference type="GO" id="GO:0043565">
    <property type="term" value="F:sequence-specific DNA binding"/>
    <property type="evidence" value="ECO:0007669"/>
    <property type="project" value="InterPro"/>
</dbReference>
<dbReference type="SMART" id="SM00342">
    <property type="entry name" value="HTH_ARAC"/>
    <property type="match status" value="1"/>
</dbReference>
<keyword evidence="5" id="KW-0808">Transferase</keyword>
<accession>A0A411WHZ3</accession>
<keyword evidence="9" id="KW-0805">Transcription regulation</keyword>
<dbReference type="InterPro" id="IPR003265">
    <property type="entry name" value="HhH-GPD_domain"/>
</dbReference>
<dbReference type="SUPFAM" id="SSF57884">
    <property type="entry name" value="Ada DNA repair protein, N-terminal domain (N-Ada 10)"/>
    <property type="match status" value="1"/>
</dbReference>
<dbReference type="GO" id="GO:0003700">
    <property type="term" value="F:DNA-binding transcription factor activity"/>
    <property type="evidence" value="ECO:0007669"/>
    <property type="project" value="InterPro"/>
</dbReference>
<evidence type="ECO:0000256" key="4">
    <source>
        <dbReference type="ARBA" id="ARBA00022603"/>
    </source>
</evidence>
<dbReference type="Gene3D" id="3.40.10.10">
    <property type="entry name" value="DNA Methylphosphotriester Repair Domain"/>
    <property type="match status" value="1"/>
</dbReference>
<evidence type="ECO:0000256" key="8">
    <source>
        <dbReference type="ARBA" id="ARBA00022833"/>
    </source>
</evidence>
<proteinExistence type="predicted"/>
<name>A0A411WHZ3_9GAMM</name>
<evidence type="ECO:0000256" key="10">
    <source>
        <dbReference type="ARBA" id="ARBA00023125"/>
    </source>
</evidence>
<evidence type="ECO:0000256" key="9">
    <source>
        <dbReference type="ARBA" id="ARBA00023015"/>
    </source>
</evidence>
<evidence type="ECO:0000256" key="11">
    <source>
        <dbReference type="ARBA" id="ARBA00023159"/>
    </source>
</evidence>
<evidence type="ECO:0000256" key="6">
    <source>
        <dbReference type="ARBA" id="ARBA00022723"/>
    </source>
</evidence>
<keyword evidence="6" id="KW-0479">Metal-binding</keyword>
<evidence type="ECO:0000256" key="1">
    <source>
        <dbReference type="ARBA" id="ARBA00000086"/>
    </source>
</evidence>
<dbReference type="PROSITE" id="PS00041">
    <property type="entry name" value="HTH_ARAC_FAMILY_1"/>
    <property type="match status" value="1"/>
</dbReference>
<evidence type="ECO:0000256" key="5">
    <source>
        <dbReference type="ARBA" id="ARBA00022679"/>
    </source>
</evidence>
<evidence type="ECO:0000313" key="15">
    <source>
        <dbReference type="EMBL" id="QBH95706.1"/>
    </source>
</evidence>
<keyword evidence="16" id="KW-1185">Reference proteome</keyword>
<dbReference type="GO" id="GO:0032131">
    <property type="term" value="F:alkylated DNA binding"/>
    <property type="evidence" value="ECO:0007669"/>
    <property type="project" value="TreeGrafter"/>
</dbReference>
<comment type="cofactor">
    <cofactor evidence="2">
        <name>Zn(2+)</name>
        <dbReference type="ChEBI" id="CHEBI:29105"/>
    </cofactor>
</comment>
<keyword evidence="13" id="KW-0234">DNA repair</keyword>
<dbReference type="SMART" id="SM00478">
    <property type="entry name" value="ENDO3c"/>
    <property type="match status" value="1"/>
</dbReference>
<gene>
    <name evidence="15" type="ORF">EKN56_04415</name>
</gene>
<dbReference type="InterPro" id="IPR018060">
    <property type="entry name" value="HTH_AraC"/>
</dbReference>
<comment type="catalytic activity">
    <reaction evidence="1">
        <text>Hydrolysis of alkylated DNA, releasing 3-methyladenine, 3-methylguanine, 7-methylguanine and 7-methyladenine.</text>
        <dbReference type="EC" id="3.2.2.21"/>
    </reaction>
</comment>
<dbReference type="GO" id="GO:0008270">
    <property type="term" value="F:zinc ion binding"/>
    <property type="evidence" value="ECO:0007669"/>
    <property type="project" value="InterPro"/>
</dbReference>
<dbReference type="GO" id="GO:0032993">
    <property type="term" value="C:protein-DNA complex"/>
    <property type="evidence" value="ECO:0007669"/>
    <property type="project" value="TreeGrafter"/>
</dbReference>
<dbReference type="KEGG" id="prag:EKN56_04415"/>
<dbReference type="GO" id="GO:0006285">
    <property type="term" value="P:base-excision repair, AP site formation"/>
    <property type="evidence" value="ECO:0007669"/>
    <property type="project" value="TreeGrafter"/>
</dbReference>
<dbReference type="GO" id="GO:0005737">
    <property type="term" value="C:cytoplasm"/>
    <property type="evidence" value="ECO:0007669"/>
    <property type="project" value="TreeGrafter"/>
</dbReference>
<reference evidence="15 16" key="1">
    <citation type="submission" date="2019-03" db="EMBL/GenBank/DDBJ databases">
        <title>Pragia sp. nov. isolated from the gut tract of Carduelis flavirostris.</title>
        <authorList>
            <person name="Ge Y."/>
        </authorList>
    </citation>
    <scope>NUCLEOTIDE SEQUENCE [LARGE SCALE GENOMIC DNA]</scope>
    <source>
        <strain evidence="15 16">CF-458</strain>
    </source>
</reference>
<organism evidence="15 16">
    <name type="scientific">Limnobaculum zhutongyuii</name>
    <dbReference type="NCBI Taxonomy" id="2498113"/>
    <lineage>
        <taxon>Bacteria</taxon>
        <taxon>Pseudomonadati</taxon>
        <taxon>Pseudomonadota</taxon>
        <taxon>Gammaproteobacteria</taxon>
        <taxon>Enterobacterales</taxon>
        <taxon>Budviciaceae</taxon>
        <taxon>Limnobaculum</taxon>
    </lineage>
</organism>
<dbReference type="PANTHER" id="PTHR43003:SF5">
    <property type="entry name" value="DNA-3-METHYLADENINE GLYCOSYLASE"/>
    <property type="match status" value="1"/>
</dbReference>
<dbReference type="GO" id="GO:0008725">
    <property type="term" value="F:DNA-3-methyladenine glycosylase activity"/>
    <property type="evidence" value="ECO:0007669"/>
    <property type="project" value="TreeGrafter"/>
</dbReference>
<dbReference type="GO" id="GO:0006307">
    <property type="term" value="P:DNA alkylation repair"/>
    <property type="evidence" value="ECO:0007669"/>
    <property type="project" value="TreeGrafter"/>
</dbReference>
<dbReference type="InterPro" id="IPR009057">
    <property type="entry name" value="Homeodomain-like_sf"/>
</dbReference>
<dbReference type="Gene3D" id="1.10.10.60">
    <property type="entry name" value="Homeodomain-like"/>
    <property type="match status" value="1"/>
</dbReference>
<dbReference type="EMBL" id="CP034752">
    <property type="protein sequence ID" value="QBH95706.1"/>
    <property type="molecule type" value="Genomic_DNA"/>
</dbReference>
<evidence type="ECO:0000256" key="7">
    <source>
        <dbReference type="ARBA" id="ARBA00022763"/>
    </source>
</evidence>
<dbReference type="GO" id="GO:0008168">
    <property type="term" value="F:methyltransferase activity"/>
    <property type="evidence" value="ECO:0007669"/>
    <property type="project" value="UniProtKB-KW"/>
</dbReference>
<evidence type="ECO:0000256" key="2">
    <source>
        <dbReference type="ARBA" id="ARBA00001947"/>
    </source>
</evidence>
<dbReference type="SUPFAM" id="SSF46689">
    <property type="entry name" value="Homeodomain-like"/>
    <property type="match status" value="1"/>
</dbReference>
<dbReference type="PANTHER" id="PTHR43003">
    <property type="entry name" value="DNA-3-METHYLADENINE GLYCOSYLASE"/>
    <property type="match status" value="1"/>
</dbReference>
<dbReference type="OrthoDB" id="9802228at2"/>